<dbReference type="HOGENOM" id="CLU_2411777_0_0_7"/>
<dbReference type="KEGG" id="sur:STAUR_2429"/>
<sequence>MSLEIRNDSSQPRWTPQEAAFTGIRGPSLQARLVVEGQGAIGPGEQGRVLAVVDMPTLSADTFFTLELRGESGRTLKLPNIRFLKAMMEGGQ</sequence>
<name>E3FG98_STIAD</name>
<accession>E3FG98</accession>
<dbReference type="Pfam" id="PF09544">
    <property type="entry name" value="DUF2381"/>
    <property type="match status" value="1"/>
</dbReference>
<gene>
    <name evidence="1" type="ordered locus">STAUR_2429</name>
</gene>
<dbReference type="InterPro" id="IPR011754">
    <property type="entry name" value="Mxa_paralog_2268"/>
</dbReference>
<proteinExistence type="predicted"/>
<reference evidence="1 2" key="1">
    <citation type="journal article" date="2011" name="Mol. Biol. Evol.">
        <title>Comparative genomic analysis of fruiting body formation in Myxococcales.</title>
        <authorList>
            <person name="Huntley S."/>
            <person name="Hamann N."/>
            <person name="Wegener-Feldbrugge S."/>
            <person name="Treuner-Lange A."/>
            <person name="Kube M."/>
            <person name="Reinhardt R."/>
            <person name="Klages S."/>
            <person name="Muller R."/>
            <person name="Ronning C.M."/>
            <person name="Nierman W.C."/>
            <person name="Sogaard-Andersen L."/>
        </authorList>
    </citation>
    <scope>NUCLEOTIDE SEQUENCE [LARGE SCALE GENOMIC DNA]</scope>
    <source>
        <strain evidence="1 2">DW4/3-1</strain>
    </source>
</reference>
<keyword evidence="2" id="KW-1185">Reference proteome</keyword>
<dbReference type="STRING" id="378806.STAUR_2429"/>
<evidence type="ECO:0000313" key="2">
    <source>
        <dbReference type="Proteomes" id="UP000001351"/>
    </source>
</evidence>
<protein>
    <submittedName>
        <fullName evidence="1">Uncharacterized protein</fullName>
    </submittedName>
</protein>
<dbReference type="EMBL" id="CP002271">
    <property type="protein sequence ID" value="ADO70233.1"/>
    <property type="molecule type" value="Genomic_DNA"/>
</dbReference>
<evidence type="ECO:0000313" key="1">
    <source>
        <dbReference type="EMBL" id="ADO70233.1"/>
    </source>
</evidence>
<organism evidence="1 2">
    <name type="scientific">Stigmatella aurantiaca (strain DW4/3-1)</name>
    <dbReference type="NCBI Taxonomy" id="378806"/>
    <lineage>
        <taxon>Bacteria</taxon>
        <taxon>Pseudomonadati</taxon>
        <taxon>Myxococcota</taxon>
        <taxon>Myxococcia</taxon>
        <taxon>Myxococcales</taxon>
        <taxon>Cystobacterineae</taxon>
        <taxon>Archangiaceae</taxon>
        <taxon>Stigmatella</taxon>
    </lineage>
</organism>
<dbReference type="AlphaFoldDB" id="E3FG98"/>
<dbReference type="Proteomes" id="UP000001351">
    <property type="component" value="Chromosome"/>
</dbReference>